<feature type="repeat" description="WD" evidence="3">
    <location>
        <begin position="337"/>
        <end position="376"/>
    </location>
</feature>
<dbReference type="PROSITE" id="PS50294">
    <property type="entry name" value="WD_REPEATS_REGION"/>
    <property type="match status" value="2"/>
</dbReference>
<evidence type="ECO:0000313" key="6">
    <source>
        <dbReference type="EMBL" id="KAF9964845.1"/>
    </source>
</evidence>
<protein>
    <recommendedName>
        <fullName evidence="5">F-box domain-containing protein</fullName>
    </recommendedName>
</protein>
<dbReference type="InterPro" id="IPR019775">
    <property type="entry name" value="WD40_repeat_CS"/>
</dbReference>
<feature type="domain" description="F-box" evidence="5">
    <location>
        <begin position="161"/>
        <end position="191"/>
    </location>
</feature>
<dbReference type="SUPFAM" id="SSF50978">
    <property type="entry name" value="WD40 repeat-like"/>
    <property type="match status" value="1"/>
</dbReference>
<dbReference type="InterPro" id="IPR036322">
    <property type="entry name" value="WD40_repeat_dom_sf"/>
</dbReference>
<feature type="region of interest" description="Disordered" evidence="4">
    <location>
        <begin position="825"/>
        <end position="911"/>
    </location>
</feature>
<dbReference type="CDD" id="cd09917">
    <property type="entry name" value="F-box_SF"/>
    <property type="match status" value="1"/>
</dbReference>
<dbReference type="InterPro" id="IPR001810">
    <property type="entry name" value="F-box_dom"/>
</dbReference>
<dbReference type="InterPro" id="IPR015943">
    <property type="entry name" value="WD40/YVTN_repeat-like_dom_sf"/>
</dbReference>
<keyword evidence="1 3" id="KW-0853">WD repeat</keyword>
<feature type="compositionally biased region" description="Low complexity" evidence="4">
    <location>
        <begin position="887"/>
        <end position="896"/>
    </location>
</feature>
<dbReference type="Pfam" id="PF00400">
    <property type="entry name" value="WD40"/>
    <property type="match status" value="2"/>
</dbReference>
<dbReference type="GO" id="GO:0008252">
    <property type="term" value="F:nucleotidase activity"/>
    <property type="evidence" value="ECO:0007669"/>
    <property type="project" value="TreeGrafter"/>
</dbReference>
<dbReference type="EMBL" id="JAAAHY010000316">
    <property type="protein sequence ID" value="KAF9964845.1"/>
    <property type="molecule type" value="Genomic_DNA"/>
</dbReference>
<dbReference type="PROSITE" id="PS00678">
    <property type="entry name" value="WD_REPEATS_1"/>
    <property type="match status" value="1"/>
</dbReference>
<feature type="compositionally biased region" description="Polar residues" evidence="4">
    <location>
        <begin position="733"/>
        <end position="754"/>
    </location>
</feature>
<dbReference type="OrthoDB" id="1065058at2759"/>
<dbReference type="Gene3D" id="2.130.10.10">
    <property type="entry name" value="YVTN repeat-like/Quinoprotein amine dehydrogenase"/>
    <property type="match status" value="2"/>
</dbReference>
<dbReference type="PANTHER" id="PTHR47438">
    <property type="entry name" value="PHOSPHATE METABOLISM PROTEIN 8-RELATED"/>
    <property type="match status" value="1"/>
</dbReference>
<evidence type="ECO:0000256" key="4">
    <source>
        <dbReference type="SAM" id="MobiDB-lite"/>
    </source>
</evidence>
<evidence type="ECO:0000259" key="5">
    <source>
        <dbReference type="Pfam" id="PF00646"/>
    </source>
</evidence>
<feature type="non-terminal residue" evidence="6">
    <location>
        <position position="943"/>
    </location>
</feature>
<proteinExistence type="predicted"/>
<feature type="compositionally biased region" description="Polar residues" evidence="4">
    <location>
        <begin position="827"/>
        <end position="844"/>
    </location>
</feature>
<feature type="region of interest" description="Disordered" evidence="4">
    <location>
        <begin position="733"/>
        <end position="810"/>
    </location>
</feature>
<dbReference type="SMART" id="SM00320">
    <property type="entry name" value="WD40"/>
    <property type="match status" value="5"/>
</dbReference>
<dbReference type="AlphaFoldDB" id="A0A9P6J8N3"/>
<dbReference type="InterPro" id="IPR052791">
    <property type="entry name" value="SSM1_domain"/>
</dbReference>
<accession>A0A9P6J8N3</accession>
<comment type="caution">
    <text evidence="6">The sequence shown here is derived from an EMBL/GenBank/DDBJ whole genome shotgun (WGS) entry which is preliminary data.</text>
</comment>
<dbReference type="PANTHER" id="PTHR47438:SF1">
    <property type="entry name" value="PHOSPHATE METABOLISM PROTEIN 8-RELATED"/>
    <property type="match status" value="1"/>
</dbReference>
<evidence type="ECO:0000256" key="3">
    <source>
        <dbReference type="PROSITE-ProRule" id="PRU00221"/>
    </source>
</evidence>
<keyword evidence="2" id="KW-0677">Repeat</keyword>
<dbReference type="PROSITE" id="PS50082">
    <property type="entry name" value="WD_REPEATS_2"/>
    <property type="match status" value="2"/>
</dbReference>
<evidence type="ECO:0000256" key="2">
    <source>
        <dbReference type="ARBA" id="ARBA00022737"/>
    </source>
</evidence>
<name>A0A9P6J8N3_MORAP</name>
<dbReference type="Gene3D" id="1.20.1280.50">
    <property type="match status" value="1"/>
</dbReference>
<dbReference type="InterPro" id="IPR001680">
    <property type="entry name" value="WD40_rpt"/>
</dbReference>
<dbReference type="Pfam" id="PF00646">
    <property type="entry name" value="F-box"/>
    <property type="match status" value="1"/>
</dbReference>
<dbReference type="GO" id="GO:0009166">
    <property type="term" value="P:nucleotide catabolic process"/>
    <property type="evidence" value="ECO:0007669"/>
    <property type="project" value="TreeGrafter"/>
</dbReference>
<dbReference type="SUPFAM" id="SSF81383">
    <property type="entry name" value="F-box domain"/>
    <property type="match status" value="1"/>
</dbReference>
<dbReference type="Proteomes" id="UP000738359">
    <property type="component" value="Unassembled WGS sequence"/>
</dbReference>
<evidence type="ECO:0000256" key="1">
    <source>
        <dbReference type="ARBA" id="ARBA00022574"/>
    </source>
</evidence>
<feature type="repeat" description="WD" evidence="3">
    <location>
        <begin position="250"/>
        <end position="289"/>
    </location>
</feature>
<feature type="compositionally biased region" description="Low complexity" evidence="4">
    <location>
        <begin position="845"/>
        <end position="875"/>
    </location>
</feature>
<sequence length="943" mass="102509">MEPLAFGSPPRPDLDLSVIRLSALSDSPLSTSYQLLLQQIAAQREKLELLRSGADSLAEDASVLDDALEDETSSVCTAIQGTKAAVNGWEETWTEYSKCEPVEALQTQPIALSTLIRGMEWQYKKNLFEQLVTSCRPREAYQLQHQICLRYGDVFGFDLLEEFPVDIWGTIMKLLSFTDLASCRMVSHSWQGKAMAYDVVASALARVTYTEDAVGMESADQPHKNWNQLCRYQERDSRWRKSHPASVYAMTGHTSYVTSLKDCDNWIVSGGYDEKVRLWDATTGKCVRIWEVDSAVSCVELLVDESLSGGGIVVAAFVDIGLVKIWSLHGALNMHTLTGHQKGVRALSINDRYLATAGFDQTVLVWNWSSGRKVASFRAHNEVILGVHLVKNTVYTVCIDATLRVFDVPSRSLLHQVKLVEVTPGSSLQWSYLRDTMLLTATSKTVYVWQLEHLESLVRQQVHYRSASALSSLGCSSYSSSVSSGSSTYEDSFHGSEHVFTPPMSPKIAPSLSTTTSSLTTLISPPGTPAMSTRTLAPSPGSALCSASIYSALSDSGSSLYLSADPSYPSGSFRFTTETRIKPCLTAVLTMSMDMWCGRVTHHNPPLLILGSRSSAVKLSTMSLTRDIIDPCKAYDSNYEPLCISPKTVPIEGLPTGHGRGVMCLDSSANRLVVGSTGGAIHVMNMDPAKKTLVPPKSSAPVTIITLPHLTATQMDSIRSASPVHPPLLSVSQKATSTTNPRKPIMTSKNNSSDTKSRSKFFGRCMPGSPSLAVPITLTNPSGGTRGVSPSRGHRTKHAPMTPPSDYEEQEVLVDYDEYDLGRRQVRGTSASKSRINSNRQGEITPTAATTTATASTTTKPSSRKPTTTTPSPTKSNDKRVPNTKATPLSPTSPTHPSRKKSSSPSAAAQTLSSLSRFILPGSPSKLMMRRRATSAAWAEQVT</sequence>
<keyword evidence="7" id="KW-1185">Reference proteome</keyword>
<dbReference type="InterPro" id="IPR036047">
    <property type="entry name" value="F-box-like_dom_sf"/>
</dbReference>
<reference evidence="6" key="1">
    <citation type="journal article" date="2020" name="Fungal Divers.">
        <title>Resolving the Mortierellaceae phylogeny through synthesis of multi-gene phylogenetics and phylogenomics.</title>
        <authorList>
            <person name="Vandepol N."/>
            <person name="Liber J."/>
            <person name="Desiro A."/>
            <person name="Na H."/>
            <person name="Kennedy M."/>
            <person name="Barry K."/>
            <person name="Grigoriev I.V."/>
            <person name="Miller A.N."/>
            <person name="O'Donnell K."/>
            <person name="Stajich J.E."/>
            <person name="Bonito G."/>
        </authorList>
    </citation>
    <scope>NUCLEOTIDE SEQUENCE</scope>
    <source>
        <strain evidence="6">CK1249</strain>
    </source>
</reference>
<dbReference type="GO" id="GO:0006206">
    <property type="term" value="P:pyrimidine nucleobase metabolic process"/>
    <property type="evidence" value="ECO:0007669"/>
    <property type="project" value="TreeGrafter"/>
</dbReference>
<gene>
    <name evidence="6" type="ORF">BGZ70_005838</name>
</gene>
<evidence type="ECO:0000313" key="7">
    <source>
        <dbReference type="Proteomes" id="UP000738359"/>
    </source>
</evidence>
<organism evidence="6 7">
    <name type="scientific">Mortierella alpina</name>
    <name type="common">Oleaginous fungus</name>
    <name type="synonym">Mortierella renispora</name>
    <dbReference type="NCBI Taxonomy" id="64518"/>
    <lineage>
        <taxon>Eukaryota</taxon>
        <taxon>Fungi</taxon>
        <taxon>Fungi incertae sedis</taxon>
        <taxon>Mucoromycota</taxon>
        <taxon>Mortierellomycotina</taxon>
        <taxon>Mortierellomycetes</taxon>
        <taxon>Mortierellales</taxon>
        <taxon>Mortierellaceae</taxon>
        <taxon>Mortierella</taxon>
    </lineage>
</organism>